<comment type="caution">
    <text evidence="4">The sequence shown here is derived from an EMBL/GenBank/DDBJ whole genome shotgun (WGS) entry which is preliminary data.</text>
</comment>
<feature type="region of interest" description="Disordered" evidence="2">
    <location>
        <begin position="354"/>
        <end position="401"/>
    </location>
</feature>
<feature type="compositionally biased region" description="Acidic residues" evidence="2">
    <location>
        <begin position="541"/>
        <end position="554"/>
    </location>
</feature>
<feature type="domain" description="Chromo" evidence="3">
    <location>
        <begin position="406"/>
        <end position="470"/>
    </location>
</feature>
<feature type="compositionally biased region" description="Low complexity" evidence="2">
    <location>
        <begin position="155"/>
        <end position="165"/>
    </location>
</feature>
<evidence type="ECO:0000313" key="5">
    <source>
        <dbReference type="Proteomes" id="UP000029964"/>
    </source>
</evidence>
<feature type="region of interest" description="Disordered" evidence="2">
    <location>
        <begin position="1"/>
        <end position="28"/>
    </location>
</feature>
<reference evidence="5" key="1">
    <citation type="journal article" date="2014" name="Genome Announc.">
        <title>Genome sequence and annotation of Acremonium chrysogenum, producer of the beta-lactam antibiotic cephalosporin C.</title>
        <authorList>
            <person name="Terfehr D."/>
            <person name="Dahlmann T.A."/>
            <person name="Specht T."/>
            <person name="Zadra I."/>
            <person name="Kuernsteiner H."/>
            <person name="Kueck U."/>
        </authorList>
    </citation>
    <scope>NUCLEOTIDE SEQUENCE [LARGE SCALE GENOMIC DNA]</scope>
    <source>
        <strain evidence="5">ATCC 11550 / CBS 779.69 / DSM 880 / IAM 14645 / JCM 23072 / IMI 49137</strain>
    </source>
</reference>
<feature type="compositionally biased region" description="Basic residues" evidence="2">
    <location>
        <begin position="376"/>
        <end position="389"/>
    </location>
</feature>
<comment type="subunit">
    <text evidence="1">Component of the NuA4 histone acetyltransferase complex.</text>
</comment>
<evidence type="ECO:0000313" key="4">
    <source>
        <dbReference type="EMBL" id="KFH48779.1"/>
    </source>
</evidence>
<feature type="region of interest" description="Disordered" evidence="2">
    <location>
        <begin position="462"/>
        <end position="491"/>
    </location>
</feature>
<feature type="compositionally biased region" description="Basic and acidic residues" evidence="2">
    <location>
        <begin position="128"/>
        <end position="139"/>
    </location>
</feature>
<dbReference type="CDD" id="cd00024">
    <property type="entry name" value="CD_CSD"/>
    <property type="match status" value="1"/>
</dbReference>
<feature type="region of interest" description="Disordered" evidence="2">
    <location>
        <begin position="280"/>
        <end position="323"/>
    </location>
</feature>
<evidence type="ECO:0000256" key="1">
    <source>
        <dbReference type="ARBA" id="ARBA00011353"/>
    </source>
</evidence>
<feature type="region of interest" description="Disordered" evidence="2">
    <location>
        <begin position="127"/>
        <end position="208"/>
    </location>
</feature>
<proteinExistence type="predicted"/>
<dbReference type="GO" id="GO:0006338">
    <property type="term" value="P:chromatin remodeling"/>
    <property type="evidence" value="ECO:0007669"/>
    <property type="project" value="UniProtKB-ARBA"/>
</dbReference>
<dbReference type="OrthoDB" id="3543857at2759"/>
<dbReference type="PROSITE" id="PS50013">
    <property type="entry name" value="CHROMO_2"/>
    <property type="match status" value="1"/>
</dbReference>
<dbReference type="Gene3D" id="2.40.50.40">
    <property type="match status" value="1"/>
</dbReference>
<evidence type="ECO:0000259" key="3">
    <source>
        <dbReference type="PROSITE" id="PS50013"/>
    </source>
</evidence>
<keyword evidence="5" id="KW-1185">Reference proteome</keyword>
<feature type="compositionally biased region" description="Polar residues" evidence="2">
    <location>
        <begin position="354"/>
        <end position="368"/>
    </location>
</feature>
<dbReference type="InterPro" id="IPR016197">
    <property type="entry name" value="Chromo-like_dom_sf"/>
</dbReference>
<accession>A0A086THE7</accession>
<organism evidence="4 5">
    <name type="scientific">Hapsidospora chrysogenum (strain ATCC 11550 / CBS 779.69 / DSM 880 / IAM 14645 / JCM 23072 / IMI 49137)</name>
    <name type="common">Acremonium chrysogenum</name>
    <dbReference type="NCBI Taxonomy" id="857340"/>
    <lineage>
        <taxon>Eukaryota</taxon>
        <taxon>Fungi</taxon>
        <taxon>Dikarya</taxon>
        <taxon>Ascomycota</taxon>
        <taxon>Pezizomycotina</taxon>
        <taxon>Sordariomycetes</taxon>
        <taxon>Hypocreomycetidae</taxon>
        <taxon>Hypocreales</taxon>
        <taxon>Bionectriaceae</taxon>
        <taxon>Hapsidospora</taxon>
    </lineage>
</organism>
<dbReference type="EMBL" id="JPKY01000002">
    <property type="protein sequence ID" value="KFH48779.1"/>
    <property type="molecule type" value="Genomic_DNA"/>
</dbReference>
<dbReference type="Proteomes" id="UP000029964">
    <property type="component" value="Unassembled WGS sequence"/>
</dbReference>
<dbReference type="InterPro" id="IPR000953">
    <property type="entry name" value="Chromo/chromo_shadow_dom"/>
</dbReference>
<dbReference type="HOGENOM" id="CLU_030426_0_0_1"/>
<evidence type="ECO:0000256" key="2">
    <source>
        <dbReference type="SAM" id="MobiDB-lite"/>
    </source>
</evidence>
<dbReference type="Pfam" id="PF00385">
    <property type="entry name" value="Chromo"/>
    <property type="match status" value="1"/>
</dbReference>
<protein>
    <recommendedName>
        <fullName evidence="3">Chromo domain-containing protein</fullName>
    </recommendedName>
</protein>
<name>A0A086THE7_HAPC1</name>
<sequence>MASAPRSHASTPSTKPLRSETNKPKRGQLVVELIPKPRDYQPGSGPPLQRITLLPPRDSTAYIIERLLLPPNELAGDGRPRPKRMTYVVGWRDLPAASLLVPALDILEYVSPRELENWESALEEEINEDRARREEEKKANLPVTKGKRKRTGPLANAQIASAAAAGLETDEDSKGRFKSGALSLSTPQKRRMKDFDGLSGDEGSPTQQLERELYENPTAFQGQEEEEEEVDEVDMVDYQEDMDMDQDVTLHNPSVKEESEQPYAQAGQLENLPFAAQTNTSYLGGTVPRDDSPWASQSTSPTRAPARSHGELPTLPNTLAADPYTTSFTPVDVSAVRSALRSTQIASTVNWFTDTGTRSAPRTSSAPMSSSPRTASKSKRKTRRPKKPPKPPLAQQPVTKDGEEQWIVKRLEGDALYDVEGRGLVRYFKVRWEGDWPPEQNPTWEPEENIPPNMVRNYYKRGKDRRKEARRASISASPSTEKKGKKLTQTKLSWGDAKKYSSVSEVFAGGGDDELAGSHMQGMDDANHGRLGNGTQGGDHNDDDDEDEEEEFIVDEAWHARSQQQRPSWTGAAANLLGGV</sequence>
<dbReference type="AlphaFoldDB" id="A0A086THE7"/>
<dbReference type="STRING" id="857340.A0A086THE7"/>
<gene>
    <name evidence="4" type="ORF">ACRE_003500</name>
</gene>
<dbReference type="InterPro" id="IPR023780">
    <property type="entry name" value="Chromo_domain"/>
</dbReference>
<dbReference type="SUPFAM" id="SSF54160">
    <property type="entry name" value="Chromo domain-like"/>
    <property type="match status" value="1"/>
</dbReference>
<feature type="region of interest" description="Disordered" evidence="2">
    <location>
        <begin position="507"/>
        <end position="580"/>
    </location>
</feature>